<name>A0A4P9Y0W7_9FUNG</name>
<dbReference type="PANTHER" id="PTHR11364:SF27">
    <property type="entry name" value="SULFURTRANSFERASE"/>
    <property type="match status" value="1"/>
</dbReference>
<keyword evidence="7" id="KW-1185">Reference proteome</keyword>
<dbReference type="PROSITE" id="PS00683">
    <property type="entry name" value="RHODANESE_2"/>
    <property type="match status" value="1"/>
</dbReference>
<dbReference type="SUPFAM" id="SSF52821">
    <property type="entry name" value="Rhodanese/Cell cycle control phosphatase"/>
    <property type="match status" value="2"/>
</dbReference>
<reference evidence="7" key="1">
    <citation type="journal article" date="2018" name="Nat. Microbiol.">
        <title>Leveraging single-cell genomics to expand the fungal tree of life.</title>
        <authorList>
            <person name="Ahrendt S.R."/>
            <person name="Quandt C.A."/>
            <person name="Ciobanu D."/>
            <person name="Clum A."/>
            <person name="Salamov A."/>
            <person name="Andreopoulos B."/>
            <person name="Cheng J.F."/>
            <person name="Woyke T."/>
            <person name="Pelin A."/>
            <person name="Henrissat B."/>
            <person name="Reynolds N.K."/>
            <person name="Benny G.L."/>
            <person name="Smith M.E."/>
            <person name="James T.Y."/>
            <person name="Grigoriev I.V."/>
        </authorList>
    </citation>
    <scope>NUCLEOTIDE SEQUENCE [LARGE SCALE GENOMIC DNA]</scope>
</reference>
<dbReference type="PANTHER" id="PTHR11364">
    <property type="entry name" value="THIOSULFATE SULFERTANSFERASE"/>
    <property type="match status" value="1"/>
</dbReference>
<evidence type="ECO:0000256" key="2">
    <source>
        <dbReference type="ARBA" id="ARBA00022737"/>
    </source>
</evidence>
<dbReference type="GO" id="GO:0004792">
    <property type="term" value="F:thiosulfate-cyanide sulfurtransferase activity"/>
    <property type="evidence" value="ECO:0007669"/>
    <property type="project" value="InterPro"/>
</dbReference>
<dbReference type="EMBL" id="KZ988351">
    <property type="protein sequence ID" value="RKP12387.1"/>
    <property type="molecule type" value="Genomic_DNA"/>
</dbReference>
<dbReference type="InterPro" id="IPR045078">
    <property type="entry name" value="TST/MPST-like"/>
</dbReference>
<keyword evidence="2" id="KW-0677">Repeat</keyword>
<proteinExistence type="predicted"/>
<organism evidence="6 7">
    <name type="scientific">Piptocephalis cylindrospora</name>
    <dbReference type="NCBI Taxonomy" id="1907219"/>
    <lineage>
        <taxon>Eukaryota</taxon>
        <taxon>Fungi</taxon>
        <taxon>Fungi incertae sedis</taxon>
        <taxon>Zoopagomycota</taxon>
        <taxon>Zoopagomycotina</taxon>
        <taxon>Zoopagomycetes</taxon>
        <taxon>Zoopagales</taxon>
        <taxon>Piptocephalidaceae</taxon>
        <taxon>Piptocephalis</taxon>
    </lineage>
</organism>
<dbReference type="Pfam" id="PF00581">
    <property type="entry name" value="Rhodanese"/>
    <property type="match status" value="2"/>
</dbReference>
<evidence type="ECO:0000313" key="6">
    <source>
        <dbReference type="EMBL" id="RKP12387.1"/>
    </source>
</evidence>
<dbReference type="FunFam" id="3.40.250.10:FF:000001">
    <property type="entry name" value="Sulfurtransferase"/>
    <property type="match status" value="1"/>
</dbReference>
<dbReference type="PROSITE" id="PS50206">
    <property type="entry name" value="RHODANESE_3"/>
    <property type="match status" value="2"/>
</dbReference>
<dbReference type="AlphaFoldDB" id="A0A4P9Y0W7"/>
<feature type="region of interest" description="Disordered" evidence="4">
    <location>
        <begin position="231"/>
        <end position="251"/>
    </location>
</feature>
<evidence type="ECO:0000256" key="3">
    <source>
        <dbReference type="RuleBase" id="RU000507"/>
    </source>
</evidence>
<accession>A0A4P9Y0W7</accession>
<dbReference type="Proteomes" id="UP000267251">
    <property type="component" value="Unassembled WGS sequence"/>
</dbReference>
<keyword evidence="1 3" id="KW-0808">Transferase</keyword>
<gene>
    <name evidence="6" type="ORF">BJ684DRAFT_11551</name>
</gene>
<dbReference type="GO" id="GO:0005739">
    <property type="term" value="C:mitochondrion"/>
    <property type="evidence" value="ECO:0007669"/>
    <property type="project" value="TreeGrafter"/>
</dbReference>
<dbReference type="InterPro" id="IPR001307">
    <property type="entry name" value="Thiosulphate_STrfase_CS"/>
</dbReference>
<evidence type="ECO:0000256" key="1">
    <source>
        <dbReference type="ARBA" id="ARBA00022679"/>
    </source>
</evidence>
<evidence type="ECO:0000259" key="5">
    <source>
        <dbReference type="PROSITE" id="PS50206"/>
    </source>
</evidence>
<feature type="compositionally biased region" description="Basic and acidic residues" evidence="4">
    <location>
        <begin position="242"/>
        <end position="251"/>
    </location>
</feature>
<dbReference type="InterPro" id="IPR036873">
    <property type="entry name" value="Rhodanese-like_dom_sf"/>
</dbReference>
<sequence length="251" mass="27012">GAQIFDIDTLSDPSSPYPHMLPSPESFSVAVGRMGISRDDHVVVYDQSDVASAARAFWMFKVFGHAKVSLLDGGWRAWKESGGQLVSGPSAAPAPKSYHACPQSRLIISYDQVVANTQLPSAERAILLDARSPGRFTGRDPEPRPNISSGHIPHSINIPFGRVLEPGTGRYKSSEELRKIFSPAAPLDQPIMASCGNGVSACVLWFGLLRAGAGQVAVYDGSWSEYAAKDASVISREEDEEKDKQAAESQP</sequence>
<feature type="non-terminal residue" evidence="6">
    <location>
        <position position="1"/>
    </location>
</feature>
<evidence type="ECO:0000313" key="7">
    <source>
        <dbReference type="Proteomes" id="UP000267251"/>
    </source>
</evidence>
<dbReference type="InterPro" id="IPR001763">
    <property type="entry name" value="Rhodanese-like_dom"/>
</dbReference>
<dbReference type="SMART" id="SM00450">
    <property type="entry name" value="RHOD"/>
    <property type="match status" value="2"/>
</dbReference>
<dbReference type="CDD" id="cd01449">
    <property type="entry name" value="TST_Repeat_2"/>
    <property type="match status" value="1"/>
</dbReference>
<protein>
    <recommendedName>
        <fullName evidence="3">Sulfurtransferase</fullName>
    </recommendedName>
</protein>
<feature type="domain" description="Rhodanese" evidence="5">
    <location>
        <begin position="121"/>
        <end position="235"/>
    </location>
</feature>
<feature type="domain" description="Rhodanese" evidence="5">
    <location>
        <begin position="1"/>
        <end position="87"/>
    </location>
</feature>
<dbReference type="Gene3D" id="3.40.250.10">
    <property type="entry name" value="Rhodanese-like domain"/>
    <property type="match status" value="2"/>
</dbReference>
<evidence type="ECO:0000256" key="4">
    <source>
        <dbReference type="SAM" id="MobiDB-lite"/>
    </source>
</evidence>
<dbReference type="CDD" id="cd01448">
    <property type="entry name" value="TST_Repeat_1"/>
    <property type="match status" value="1"/>
</dbReference>
<dbReference type="OrthoDB" id="270167at2759"/>